<dbReference type="SMART" id="SM00327">
    <property type="entry name" value="VWA"/>
    <property type="match status" value="1"/>
</dbReference>
<gene>
    <name evidence="7" type="ORF">CYPRO_1748</name>
</gene>
<dbReference type="OrthoDB" id="6206554at2"/>
<dbReference type="Proteomes" id="UP000254808">
    <property type="component" value="Chromosome"/>
</dbReference>
<feature type="transmembrane region" description="Helical" evidence="5">
    <location>
        <begin position="6"/>
        <end position="25"/>
    </location>
</feature>
<keyword evidence="4 5" id="KW-0472">Membrane</keyword>
<protein>
    <submittedName>
        <fullName evidence="7">Ca-activated chloride channel family protein</fullName>
    </submittedName>
</protein>
<evidence type="ECO:0000259" key="6">
    <source>
        <dbReference type="PROSITE" id="PS50234"/>
    </source>
</evidence>
<keyword evidence="1" id="KW-1003">Cell membrane</keyword>
<dbReference type="KEGG" id="cprv:CYPRO_1748"/>
<evidence type="ECO:0000256" key="2">
    <source>
        <dbReference type="ARBA" id="ARBA00022692"/>
    </source>
</evidence>
<organism evidence="7 8">
    <name type="scientific">Cyclonatronum proteinivorum</name>
    <dbReference type="NCBI Taxonomy" id="1457365"/>
    <lineage>
        <taxon>Bacteria</taxon>
        <taxon>Pseudomonadati</taxon>
        <taxon>Balneolota</taxon>
        <taxon>Balneolia</taxon>
        <taxon>Balneolales</taxon>
        <taxon>Cyclonatronaceae</taxon>
        <taxon>Cyclonatronum</taxon>
    </lineage>
</organism>
<feature type="domain" description="VWFA" evidence="6">
    <location>
        <begin position="90"/>
        <end position="283"/>
    </location>
</feature>
<dbReference type="PANTHER" id="PTHR22550">
    <property type="entry name" value="SPORE GERMINATION PROTEIN"/>
    <property type="match status" value="1"/>
</dbReference>
<keyword evidence="2 5" id="KW-0812">Transmembrane</keyword>
<evidence type="ECO:0000256" key="3">
    <source>
        <dbReference type="ARBA" id="ARBA00022989"/>
    </source>
</evidence>
<dbReference type="Pfam" id="PF07584">
    <property type="entry name" value="BatA"/>
    <property type="match status" value="1"/>
</dbReference>
<dbReference type="InterPro" id="IPR036465">
    <property type="entry name" value="vWFA_dom_sf"/>
</dbReference>
<dbReference type="Pfam" id="PF13519">
    <property type="entry name" value="VWA_2"/>
    <property type="match status" value="1"/>
</dbReference>
<proteinExistence type="predicted"/>
<keyword evidence="3 5" id="KW-1133">Transmembrane helix</keyword>
<dbReference type="SUPFAM" id="SSF53300">
    <property type="entry name" value="vWA-like"/>
    <property type="match status" value="1"/>
</dbReference>
<name>A0A345UKJ6_9BACT</name>
<sequence>MIWLNPEWLFALLLIPVWLGTEFFWKWRKRKPAFVFTRTDHFGEINPGLRSKALIAVRILKVLAVALIIISLARPQQENVRIDRTTEGIDIVLVIDISSSMLAEDIRPNRFLAVKEVAQNFVRQRSNDRIGVVVFARESITLVPPTLDHRLVQTQLDLLDIGIVRDGTAIGMGVATAANRLRDSEAASRVIVLLTDGENNAGELDPLTSAKIVRSLGMRMYTIGASGEGSAPYPVADPVLVRRYINIPIEIDEPLLITMAEMTGGRYFRARDNRELEDIYAEIDQLETSSFEEDFYIDVRDRYALFLLPGVLLLFTVLLLEKSWLRTEL</sequence>
<dbReference type="AlphaFoldDB" id="A0A345UKJ6"/>
<feature type="transmembrane region" description="Helical" evidence="5">
    <location>
        <begin position="303"/>
        <end position="320"/>
    </location>
</feature>
<dbReference type="EMBL" id="CP027806">
    <property type="protein sequence ID" value="AXJ00998.1"/>
    <property type="molecule type" value="Genomic_DNA"/>
</dbReference>
<dbReference type="InterPro" id="IPR024163">
    <property type="entry name" value="Aerotolerance_reg_N"/>
</dbReference>
<evidence type="ECO:0000256" key="4">
    <source>
        <dbReference type="ARBA" id="ARBA00023136"/>
    </source>
</evidence>
<accession>A0A345UKJ6</accession>
<dbReference type="PANTHER" id="PTHR22550:SF5">
    <property type="entry name" value="LEUCINE ZIPPER PROTEIN 4"/>
    <property type="match status" value="1"/>
</dbReference>
<dbReference type="RefSeq" id="WP_114984236.1">
    <property type="nucleotide sequence ID" value="NZ_CP027806.1"/>
</dbReference>
<evidence type="ECO:0000313" key="8">
    <source>
        <dbReference type="Proteomes" id="UP000254808"/>
    </source>
</evidence>
<evidence type="ECO:0000256" key="5">
    <source>
        <dbReference type="SAM" id="Phobius"/>
    </source>
</evidence>
<keyword evidence="8" id="KW-1185">Reference proteome</keyword>
<dbReference type="PROSITE" id="PS50234">
    <property type="entry name" value="VWFA"/>
    <property type="match status" value="1"/>
</dbReference>
<dbReference type="Gene3D" id="3.40.50.410">
    <property type="entry name" value="von Willebrand factor, type A domain"/>
    <property type="match status" value="1"/>
</dbReference>
<feature type="transmembrane region" description="Helical" evidence="5">
    <location>
        <begin position="55"/>
        <end position="73"/>
    </location>
</feature>
<dbReference type="InterPro" id="IPR050768">
    <property type="entry name" value="UPF0353/GerABKA_families"/>
</dbReference>
<evidence type="ECO:0000256" key="1">
    <source>
        <dbReference type="ARBA" id="ARBA00022475"/>
    </source>
</evidence>
<reference evidence="7 8" key="1">
    <citation type="submission" date="2018-03" db="EMBL/GenBank/DDBJ databases">
        <title>Phenotypic and genomic properties of Cyclonatronum proteinivorum gen. nov., sp. nov., a haloalkaliphilic bacteroidete from soda lakes possessing Na+-translocating rhodopsin.</title>
        <authorList>
            <person name="Toshchakov S.V."/>
            <person name="Korzhenkov A."/>
            <person name="Samarov N.I."/>
            <person name="Kublanov I.V."/>
            <person name="Muntyan M.S."/>
            <person name="Sorokin D.Y."/>
        </authorList>
    </citation>
    <scope>NUCLEOTIDE SEQUENCE [LARGE SCALE GENOMIC DNA]</scope>
    <source>
        <strain evidence="7 8">Omega</strain>
    </source>
</reference>
<dbReference type="InterPro" id="IPR002035">
    <property type="entry name" value="VWF_A"/>
</dbReference>
<evidence type="ECO:0000313" key="7">
    <source>
        <dbReference type="EMBL" id="AXJ00998.1"/>
    </source>
</evidence>